<evidence type="ECO:0000313" key="4">
    <source>
        <dbReference type="Proteomes" id="UP000681041"/>
    </source>
</evidence>
<organism evidence="3 4">
    <name type="scientific">Methanobacterium alkalithermotolerans</name>
    <dbReference type="NCBI Taxonomy" id="2731220"/>
    <lineage>
        <taxon>Archaea</taxon>
        <taxon>Methanobacteriati</taxon>
        <taxon>Methanobacteriota</taxon>
        <taxon>Methanomada group</taxon>
        <taxon>Methanobacteria</taxon>
        <taxon>Methanobacteriales</taxon>
        <taxon>Methanobacteriaceae</taxon>
        <taxon>Methanobacterium</taxon>
    </lineage>
</organism>
<proteinExistence type="inferred from homology"/>
<dbReference type="KEGG" id="meme:HYG87_04070"/>
<evidence type="ECO:0000256" key="2">
    <source>
        <dbReference type="HAMAP-Rule" id="MF_00341"/>
    </source>
</evidence>
<dbReference type="OrthoDB" id="59816at2157"/>
<dbReference type="EMBL" id="CP058560">
    <property type="protein sequence ID" value="QUH23007.1"/>
    <property type="molecule type" value="Genomic_DNA"/>
</dbReference>
<dbReference type="InterPro" id="IPR005353">
    <property type="entry name" value="UPF0146"/>
</dbReference>
<dbReference type="HAMAP" id="MF_00341">
    <property type="entry name" value="UPF0146"/>
    <property type="match status" value="1"/>
</dbReference>
<dbReference type="PIRSF" id="PIRSF016725">
    <property type="entry name" value="UCP016725"/>
    <property type="match status" value="1"/>
</dbReference>
<name>A0A8T8K4V6_9EURY</name>
<dbReference type="Pfam" id="PF03686">
    <property type="entry name" value="UPF0146"/>
    <property type="match status" value="1"/>
</dbReference>
<dbReference type="RefSeq" id="WP_211533953.1">
    <property type="nucleotide sequence ID" value="NZ_CP058560.1"/>
</dbReference>
<accession>A0A8T8K4V6</accession>
<comment type="similarity">
    <text evidence="1 2">Belongs to the UPF0146 family.</text>
</comment>
<sequence length="127" mass="14552">MWKDFAVYITNKCSPSDKVVEVGVGKFNQVSNYLKEHYKMNIILTDIKPSHQGVVEDDITKPQQSLYENASLIYSIRPPGELHQPLMDIADKTGAILIIKPLANEDILTSEKMRLVNYNKAFFYIYP</sequence>
<dbReference type="Proteomes" id="UP000681041">
    <property type="component" value="Chromosome"/>
</dbReference>
<gene>
    <name evidence="3" type="ORF">HYG87_04070</name>
</gene>
<reference evidence="3" key="1">
    <citation type="submission" date="2020-07" db="EMBL/GenBank/DDBJ databases">
        <title>Methanobacterium. sp. MethCan genome.</title>
        <authorList>
            <person name="Postec A."/>
            <person name="Quemeneur M."/>
        </authorList>
    </citation>
    <scope>NUCLEOTIDE SEQUENCE</scope>
    <source>
        <strain evidence="3">MethCAN</strain>
    </source>
</reference>
<keyword evidence="4" id="KW-1185">Reference proteome</keyword>
<dbReference type="InterPro" id="IPR029063">
    <property type="entry name" value="SAM-dependent_MTases_sf"/>
</dbReference>
<evidence type="ECO:0000313" key="3">
    <source>
        <dbReference type="EMBL" id="QUH23007.1"/>
    </source>
</evidence>
<evidence type="ECO:0000256" key="1">
    <source>
        <dbReference type="ARBA" id="ARBA00006969"/>
    </source>
</evidence>
<dbReference type="Gene3D" id="3.40.50.150">
    <property type="entry name" value="Vaccinia Virus protein VP39"/>
    <property type="match status" value="1"/>
</dbReference>
<protein>
    <recommendedName>
        <fullName evidence="2">UPF0146 protein HYG87_04070</fullName>
    </recommendedName>
</protein>
<dbReference type="GeneID" id="64819913"/>
<dbReference type="AlphaFoldDB" id="A0A8T8K4V6"/>